<keyword evidence="2" id="KW-1185">Reference proteome</keyword>
<sequence>MDPYTRVHPYETQEIIINDILKHFREELVGQAAQILGSVDFLGNPMGLLNDVTEGVSELIKYGNVGGLIRNVTHGVSNSAAKFAGTLSDGLGKTMDNRHQTEREYIRYHGATSGEHLVAGIHGLAHGLVGTVTKPVAGALDFASETAQTVRDMASLSNHR</sequence>
<comment type="caution">
    <text evidence="1">The sequence shown here is derived from an EMBL/GenBank/DDBJ whole genome shotgun (WGS) entry which is preliminary data.</text>
</comment>
<reference evidence="1 2" key="1">
    <citation type="submission" date="2019-01" db="EMBL/GenBank/DDBJ databases">
        <title>Draft Genome and Complete Hox-Cluster Characterization of the Sterlet Sturgeon (Acipenser ruthenus).</title>
        <authorList>
            <person name="Wei Q."/>
        </authorList>
    </citation>
    <scope>NUCLEOTIDE SEQUENCE [LARGE SCALE GENOMIC DNA]</scope>
    <source>
        <strain evidence="1">WHYD16114868_AA</strain>
        <tissue evidence="1">Blood</tissue>
    </source>
</reference>
<name>A0A444V1Q9_ACIRT</name>
<protein>
    <submittedName>
        <fullName evidence="1">Vacuolar protein sorting-associated protein 13D</fullName>
    </submittedName>
</protein>
<dbReference type="PANTHER" id="PTHR16166">
    <property type="entry name" value="VACUOLAR PROTEIN SORTING-ASSOCIATED PROTEIN VPS13"/>
    <property type="match status" value="1"/>
</dbReference>
<proteinExistence type="predicted"/>
<dbReference type="Proteomes" id="UP000289886">
    <property type="component" value="Unassembled WGS sequence"/>
</dbReference>
<dbReference type="InterPro" id="IPR026847">
    <property type="entry name" value="VPS13"/>
</dbReference>
<dbReference type="EMBL" id="SCEB01003497">
    <property type="protein sequence ID" value="RXM94329.1"/>
    <property type="molecule type" value="Genomic_DNA"/>
</dbReference>
<gene>
    <name evidence="1" type="ORF">EOD39_18106</name>
</gene>
<evidence type="ECO:0000313" key="2">
    <source>
        <dbReference type="Proteomes" id="UP000289886"/>
    </source>
</evidence>
<dbReference type="GO" id="GO:0006623">
    <property type="term" value="P:protein targeting to vacuole"/>
    <property type="evidence" value="ECO:0007669"/>
    <property type="project" value="TreeGrafter"/>
</dbReference>
<dbReference type="PANTHER" id="PTHR16166:SF141">
    <property type="entry name" value="INTERMEMBRANE LIPID TRANSFER PROTEIN VPS13D"/>
    <property type="match status" value="1"/>
</dbReference>
<evidence type="ECO:0000313" key="1">
    <source>
        <dbReference type="EMBL" id="RXM94329.1"/>
    </source>
</evidence>
<accession>A0A444V1Q9</accession>
<dbReference type="AlphaFoldDB" id="A0A444V1Q9"/>
<dbReference type="GO" id="GO:0007005">
    <property type="term" value="P:mitochondrion organization"/>
    <property type="evidence" value="ECO:0007669"/>
    <property type="project" value="TreeGrafter"/>
</dbReference>
<organism evidence="1 2">
    <name type="scientific">Acipenser ruthenus</name>
    <name type="common">Sterlet sturgeon</name>
    <dbReference type="NCBI Taxonomy" id="7906"/>
    <lineage>
        <taxon>Eukaryota</taxon>
        <taxon>Metazoa</taxon>
        <taxon>Chordata</taxon>
        <taxon>Craniata</taxon>
        <taxon>Vertebrata</taxon>
        <taxon>Euteleostomi</taxon>
        <taxon>Actinopterygii</taxon>
        <taxon>Chondrostei</taxon>
        <taxon>Acipenseriformes</taxon>
        <taxon>Acipenseridae</taxon>
        <taxon>Acipenser</taxon>
    </lineage>
</organism>
<dbReference type="GO" id="GO:0045053">
    <property type="term" value="P:protein retention in Golgi apparatus"/>
    <property type="evidence" value="ECO:0007669"/>
    <property type="project" value="TreeGrafter"/>
</dbReference>